<keyword evidence="1" id="KW-1133">Transmembrane helix</keyword>
<dbReference type="EMBL" id="CAJVPQ010000214">
    <property type="protein sequence ID" value="CAG8458192.1"/>
    <property type="molecule type" value="Genomic_DNA"/>
</dbReference>
<dbReference type="AlphaFoldDB" id="A0A9N8VKR8"/>
<evidence type="ECO:0000313" key="3">
    <source>
        <dbReference type="Proteomes" id="UP000789570"/>
    </source>
</evidence>
<keyword evidence="1" id="KW-0812">Transmembrane</keyword>
<comment type="caution">
    <text evidence="2">The sequence shown here is derived from an EMBL/GenBank/DDBJ whole genome shotgun (WGS) entry which is preliminary data.</text>
</comment>
<sequence>MKANLPSLYETHRNTTTFVLALIECFIHREAASFFNEQFAKLLFLFISFFQKAKKFAVPKRSGNNPYFDPNIPSCVACEKEYPSIDSCTESSEIFQNASYVLFDPLQLIDAIRCSCTDTFLSVYPLCVECFRRTGQPDTLLNTEVPPTIEKIRGICQTMSATNGNASNYDATATVTPLSPSDRPWMDSANSFKGILWLINFIVFISTGMLLLQCLD</sequence>
<accession>A0A9N8VKR8</accession>
<gene>
    <name evidence="2" type="ORF">FCALED_LOCUS1610</name>
</gene>
<dbReference type="OrthoDB" id="3361196at2759"/>
<name>A0A9N8VKR8_9GLOM</name>
<evidence type="ECO:0000313" key="2">
    <source>
        <dbReference type="EMBL" id="CAG8458192.1"/>
    </source>
</evidence>
<dbReference type="Proteomes" id="UP000789570">
    <property type="component" value="Unassembled WGS sequence"/>
</dbReference>
<keyword evidence="1" id="KW-0472">Membrane</keyword>
<protein>
    <submittedName>
        <fullName evidence="2">16171_t:CDS:1</fullName>
    </submittedName>
</protein>
<evidence type="ECO:0000256" key="1">
    <source>
        <dbReference type="SAM" id="Phobius"/>
    </source>
</evidence>
<keyword evidence="3" id="KW-1185">Reference proteome</keyword>
<organism evidence="2 3">
    <name type="scientific">Funneliformis caledonium</name>
    <dbReference type="NCBI Taxonomy" id="1117310"/>
    <lineage>
        <taxon>Eukaryota</taxon>
        <taxon>Fungi</taxon>
        <taxon>Fungi incertae sedis</taxon>
        <taxon>Mucoromycota</taxon>
        <taxon>Glomeromycotina</taxon>
        <taxon>Glomeromycetes</taxon>
        <taxon>Glomerales</taxon>
        <taxon>Glomeraceae</taxon>
        <taxon>Funneliformis</taxon>
    </lineage>
</organism>
<proteinExistence type="predicted"/>
<reference evidence="2" key="1">
    <citation type="submission" date="2021-06" db="EMBL/GenBank/DDBJ databases">
        <authorList>
            <person name="Kallberg Y."/>
            <person name="Tangrot J."/>
            <person name="Rosling A."/>
        </authorList>
    </citation>
    <scope>NUCLEOTIDE SEQUENCE</scope>
    <source>
        <strain evidence="2">UK204</strain>
    </source>
</reference>
<feature type="transmembrane region" description="Helical" evidence="1">
    <location>
        <begin position="194"/>
        <end position="215"/>
    </location>
</feature>